<accession>A0A4Q9FPX2</accession>
<sequence>MNVLADKKLTDFFENYHLYSKIELFDTFVTGFKFNFSNYFSKKAYKFYCPNEKDYHTFQIEENWGNSYEIHENNVPDYYLDKERKVNFSFHLSGVCQSCGFKMDFLINMFSQKEIKKDIKFPALYIRKIGQFPAVERNPEKEVLDYLSDEDKDNYRKALSNLSLSYGIGAFAYFRRIIENEIKHIVKDLSELDFDGSEQIKTAWNEYEKSHQMSNLIDNINPYIPKSLKEIGDNPIKLLHSQLSGGIHVYSEETCLEKAKQIDILLRYVIKKVSSEKYELSNVRQAMNKLKE</sequence>
<evidence type="ECO:0008006" key="3">
    <source>
        <dbReference type="Google" id="ProtNLM"/>
    </source>
</evidence>
<comment type="caution">
    <text evidence="1">The sequence shown here is derived from an EMBL/GenBank/DDBJ whole genome shotgun (WGS) entry which is preliminary data.</text>
</comment>
<evidence type="ECO:0000313" key="2">
    <source>
        <dbReference type="Proteomes" id="UP000292372"/>
    </source>
</evidence>
<dbReference type="OrthoDB" id="981660at2"/>
<protein>
    <recommendedName>
        <fullName evidence="3">DUF4145 domain-containing protein</fullName>
    </recommendedName>
</protein>
<proteinExistence type="predicted"/>
<evidence type="ECO:0000313" key="1">
    <source>
        <dbReference type="EMBL" id="TBN16718.1"/>
    </source>
</evidence>
<dbReference type="EMBL" id="SIRS01000003">
    <property type="protein sequence ID" value="TBN16718.1"/>
    <property type="molecule type" value="Genomic_DNA"/>
</dbReference>
<keyword evidence="2" id="KW-1185">Reference proteome</keyword>
<gene>
    <name evidence="1" type="ORF">EYD46_08800</name>
</gene>
<organism evidence="1 2">
    <name type="scientific">Hyunsoonleella pacifica</name>
    <dbReference type="NCBI Taxonomy" id="1080224"/>
    <lineage>
        <taxon>Bacteria</taxon>
        <taxon>Pseudomonadati</taxon>
        <taxon>Bacteroidota</taxon>
        <taxon>Flavobacteriia</taxon>
        <taxon>Flavobacteriales</taxon>
        <taxon>Flavobacteriaceae</taxon>
    </lineage>
</organism>
<reference evidence="1 2" key="1">
    <citation type="journal article" date="2015" name="Int. J. Syst. Evol. Microbiol.">
        <title>Hyunsoonleella pacifica sp. nov., isolated from seawater of South Pacific Gyre.</title>
        <authorList>
            <person name="Gao X."/>
            <person name="Zhang Z."/>
            <person name="Dai X."/>
            <person name="Zhang X.H."/>
        </authorList>
    </citation>
    <scope>NUCLEOTIDE SEQUENCE [LARGE SCALE GENOMIC DNA]</scope>
    <source>
        <strain evidence="1 2">SW033</strain>
    </source>
</reference>
<dbReference type="Proteomes" id="UP000292372">
    <property type="component" value="Unassembled WGS sequence"/>
</dbReference>
<dbReference type="RefSeq" id="WP_130936699.1">
    <property type="nucleotide sequence ID" value="NZ_BMEE01000002.1"/>
</dbReference>
<name>A0A4Q9FPX2_9FLAO</name>
<dbReference type="AlphaFoldDB" id="A0A4Q9FPX2"/>